<evidence type="ECO:0000313" key="12">
    <source>
        <dbReference type="EMBL" id="OUN88706.1"/>
    </source>
</evidence>
<keyword evidence="12" id="KW-0456">Lyase</keyword>
<keyword evidence="13" id="KW-1185">Reference proteome</keyword>
<dbReference type="Proteomes" id="UP000195781">
    <property type="component" value="Unassembled WGS sequence"/>
</dbReference>
<evidence type="ECO:0000256" key="5">
    <source>
        <dbReference type="ARBA" id="ARBA00022691"/>
    </source>
</evidence>
<keyword evidence="7 10" id="KW-0560">Oxidoreductase</keyword>
<comment type="subcellular location">
    <subcellularLocation>
        <location evidence="10">Cytoplasm</location>
    </subcellularLocation>
</comment>
<dbReference type="PROSITE" id="PS51918">
    <property type="entry name" value="RADICAL_SAM"/>
    <property type="match status" value="1"/>
</dbReference>
<evidence type="ECO:0000256" key="9">
    <source>
        <dbReference type="ARBA" id="ARBA00023014"/>
    </source>
</evidence>
<dbReference type="Gene3D" id="3.20.20.70">
    <property type="entry name" value="Aldolase class I"/>
    <property type="match status" value="1"/>
</dbReference>
<keyword evidence="5 10" id="KW-0949">S-adenosyl-L-methionine</keyword>
<dbReference type="SFLD" id="SFLDS00029">
    <property type="entry name" value="Radical_SAM"/>
    <property type="match status" value="1"/>
</dbReference>
<keyword evidence="6 10" id="KW-0479">Metal-binding</keyword>
<dbReference type="RefSeq" id="WP_094335386.1">
    <property type="nucleotide sequence ID" value="NZ_NFIE01000009.1"/>
</dbReference>
<dbReference type="AlphaFoldDB" id="A0A1Y3XSZ6"/>
<accession>A0A1Y3XSZ6</accession>
<dbReference type="InterPro" id="IPR007197">
    <property type="entry name" value="rSAM"/>
</dbReference>
<keyword evidence="10" id="KW-0963">Cytoplasm</keyword>
<comment type="cofactor">
    <cofactor evidence="10">
        <name>[4Fe-4S] cluster</name>
        <dbReference type="ChEBI" id="CHEBI:49883"/>
    </cofactor>
    <text evidence="10">Binds 1 [4Fe-4S] cluster. The cluster is coordinated with 3 cysteines and an exchangeable S-adenosyl-L-methionine.</text>
</comment>
<dbReference type="CDD" id="cd01335">
    <property type="entry name" value="Radical_SAM"/>
    <property type="match status" value="1"/>
</dbReference>
<dbReference type="GO" id="GO:0046872">
    <property type="term" value="F:metal ion binding"/>
    <property type="evidence" value="ECO:0007669"/>
    <property type="project" value="UniProtKB-UniRule"/>
</dbReference>
<dbReference type="GO" id="GO:0051539">
    <property type="term" value="F:4 iron, 4 sulfur cluster binding"/>
    <property type="evidence" value="ECO:0007669"/>
    <property type="project" value="UniProtKB-UniRule"/>
</dbReference>
<dbReference type="GO" id="GO:0043365">
    <property type="term" value="F:[formate-C-acetyltransferase]-activating enzyme activity"/>
    <property type="evidence" value="ECO:0007669"/>
    <property type="project" value="UniProtKB-UniRule"/>
</dbReference>
<dbReference type="EMBL" id="NFIE01000009">
    <property type="protein sequence ID" value="OUN88706.1"/>
    <property type="molecule type" value="Genomic_DNA"/>
</dbReference>
<reference evidence="13" key="1">
    <citation type="submission" date="2017-04" db="EMBL/GenBank/DDBJ databases">
        <title>Function of individual gut microbiota members based on whole genome sequencing of pure cultures obtained from chicken caecum.</title>
        <authorList>
            <person name="Medvecky M."/>
            <person name="Cejkova D."/>
            <person name="Polansky O."/>
            <person name="Karasova D."/>
            <person name="Kubasova T."/>
            <person name="Cizek A."/>
            <person name="Rychlik I."/>
        </authorList>
    </citation>
    <scope>NUCLEOTIDE SEQUENCE [LARGE SCALE GENOMIC DNA]</scope>
    <source>
        <strain evidence="13">An5</strain>
    </source>
</reference>
<evidence type="ECO:0000256" key="7">
    <source>
        <dbReference type="ARBA" id="ARBA00023002"/>
    </source>
</evidence>
<dbReference type="PROSITE" id="PS01087">
    <property type="entry name" value="RADICAL_ACTIVATING"/>
    <property type="match status" value="1"/>
</dbReference>
<evidence type="ECO:0000259" key="11">
    <source>
        <dbReference type="PROSITE" id="PS51918"/>
    </source>
</evidence>
<gene>
    <name evidence="12" type="ORF">B5G02_04800</name>
</gene>
<name>A0A1Y3XSZ6_9ACTN</name>
<dbReference type="InterPro" id="IPR001989">
    <property type="entry name" value="Radical_activat_CS"/>
</dbReference>
<dbReference type="GO" id="GO:0005737">
    <property type="term" value="C:cytoplasm"/>
    <property type="evidence" value="ECO:0007669"/>
    <property type="project" value="UniProtKB-SubCell"/>
</dbReference>
<dbReference type="Pfam" id="PF04055">
    <property type="entry name" value="Radical_SAM"/>
    <property type="match status" value="1"/>
</dbReference>
<dbReference type="PANTHER" id="PTHR30352:SF5">
    <property type="entry name" value="PYRUVATE FORMATE-LYASE 1-ACTIVATING ENZYME"/>
    <property type="match status" value="1"/>
</dbReference>
<keyword evidence="8 10" id="KW-0408">Iron</keyword>
<dbReference type="InterPro" id="IPR012839">
    <property type="entry name" value="Organic_radical_activase"/>
</dbReference>
<evidence type="ECO:0000256" key="1">
    <source>
        <dbReference type="ARBA" id="ARBA00003141"/>
    </source>
</evidence>
<evidence type="ECO:0000256" key="6">
    <source>
        <dbReference type="ARBA" id="ARBA00022723"/>
    </source>
</evidence>
<dbReference type="NCBIfam" id="TIGR02493">
    <property type="entry name" value="PFLA"/>
    <property type="match status" value="1"/>
</dbReference>
<keyword evidence="12" id="KW-0670">Pyruvate</keyword>
<dbReference type="InterPro" id="IPR058240">
    <property type="entry name" value="rSAM_sf"/>
</dbReference>
<dbReference type="SUPFAM" id="SSF102114">
    <property type="entry name" value="Radical SAM enzymes"/>
    <property type="match status" value="1"/>
</dbReference>
<comment type="function">
    <text evidence="1 10">Activation of pyruvate formate-lyase under anaerobic conditions by generation of an organic free radical, using S-adenosylmethionine and reduced flavodoxin as cosubstrates to produce 5'-deoxy-adenosine.</text>
</comment>
<dbReference type="PIRSF" id="PIRSF000371">
    <property type="entry name" value="PFL_act_enz"/>
    <property type="match status" value="1"/>
</dbReference>
<dbReference type="InterPro" id="IPR012838">
    <property type="entry name" value="PFL1_activating"/>
</dbReference>
<evidence type="ECO:0000256" key="4">
    <source>
        <dbReference type="ARBA" id="ARBA00022485"/>
    </source>
</evidence>
<sequence>MAKVELNALAGDAASRFPLGRIHSIETMGTVDGPGIRLVVFCQGCPMRCAYCHNPDTWAAGADAGTPASVEHILELFESNHAFYRSGGITVSGGEPLLQPDFVGALFTAAHDSPHGRIHTCLDTSGIAFDPAAPERFDALLGACDLVLLDIKHADPAVHRELTGRSAARILAFGDELARRGIPVVIRHVVVPGYTDSVEECERLGRLIAPWRNVVGLEMLPYHTMGVVKYERLGMPYRLADVPAMDKARIPELRQAVLRGMKAARSGA</sequence>
<keyword evidence="4 10" id="KW-0004">4Fe-4S</keyword>
<comment type="caution">
    <text evidence="12">The sequence shown here is derived from an EMBL/GenBank/DDBJ whole genome shotgun (WGS) entry which is preliminary data.</text>
</comment>
<dbReference type="GO" id="GO:0016829">
    <property type="term" value="F:lyase activity"/>
    <property type="evidence" value="ECO:0007669"/>
    <property type="project" value="UniProtKB-KW"/>
</dbReference>
<feature type="domain" description="Radical SAM core" evidence="11">
    <location>
        <begin position="31"/>
        <end position="262"/>
    </location>
</feature>
<dbReference type="InterPro" id="IPR034457">
    <property type="entry name" value="Organic_radical-activating"/>
</dbReference>
<dbReference type="EC" id="1.97.1.4" evidence="10"/>
<evidence type="ECO:0000256" key="8">
    <source>
        <dbReference type="ARBA" id="ARBA00023004"/>
    </source>
</evidence>
<keyword evidence="9 10" id="KW-0411">Iron-sulfur</keyword>
<evidence type="ECO:0000256" key="10">
    <source>
        <dbReference type="RuleBase" id="RU362053"/>
    </source>
</evidence>
<evidence type="ECO:0000256" key="2">
    <source>
        <dbReference type="ARBA" id="ARBA00009777"/>
    </source>
</evidence>
<evidence type="ECO:0000313" key="13">
    <source>
        <dbReference type="Proteomes" id="UP000195781"/>
    </source>
</evidence>
<protein>
    <recommendedName>
        <fullName evidence="3 10">Pyruvate formate-lyase-activating enzyme</fullName>
        <ecNumber evidence="10">1.97.1.4</ecNumber>
    </recommendedName>
</protein>
<organism evidence="12 13">
    <name type="scientific">[Collinsella] massiliensis</name>
    <dbReference type="NCBI Taxonomy" id="1232426"/>
    <lineage>
        <taxon>Bacteria</taxon>
        <taxon>Bacillati</taxon>
        <taxon>Actinomycetota</taxon>
        <taxon>Coriobacteriia</taxon>
        <taxon>Coriobacteriales</taxon>
        <taxon>Coriobacteriaceae</taxon>
        <taxon>Enorma</taxon>
    </lineage>
</organism>
<dbReference type="InterPro" id="IPR013785">
    <property type="entry name" value="Aldolase_TIM"/>
</dbReference>
<evidence type="ECO:0000256" key="3">
    <source>
        <dbReference type="ARBA" id="ARBA00021356"/>
    </source>
</evidence>
<proteinExistence type="inferred from homology"/>
<comment type="catalytic activity">
    <reaction evidence="10">
        <text>glycyl-[formate C-acetyltransferase] + reduced [flavodoxin] + S-adenosyl-L-methionine = glycin-2-yl radical-[formate C-acetyltransferase] + semiquinone [flavodoxin] + 5'-deoxyadenosine + L-methionine + H(+)</text>
        <dbReference type="Rhea" id="RHEA:19225"/>
        <dbReference type="Rhea" id="RHEA-COMP:10622"/>
        <dbReference type="Rhea" id="RHEA-COMP:12190"/>
        <dbReference type="Rhea" id="RHEA-COMP:12191"/>
        <dbReference type="Rhea" id="RHEA-COMP:14480"/>
        <dbReference type="ChEBI" id="CHEBI:15378"/>
        <dbReference type="ChEBI" id="CHEBI:17319"/>
        <dbReference type="ChEBI" id="CHEBI:29947"/>
        <dbReference type="ChEBI" id="CHEBI:32722"/>
        <dbReference type="ChEBI" id="CHEBI:57618"/>
        <dbReference type="ChEBI" id="CHEBI:57844"/>
        <dbReference type="ChEBI" id="CHEBI:59789"/>
        <dbReference type="ChEBI" id="CHEBI:140311"/>
        <dbReference type="EC" id="1.97.1.4"/>
    </reaction>
</comment>
<dbReference type="OrthoDB" id="9782387at2"/>
<dbReference type="SFLD" id="SFLDG01066">
    <property type="entry name" value="organic_radical-activating_enz"/>
    <property type="match status" value="1"/>
</dbReference>
<comment type="similarity">
    <text evidence="2 10">Belongs to the organic radical-activating enzymes family.</text>
</comment>
<dbReference type="PANTHER" id="PTHR30352">
    <property type="entry name" value="PYRUVATE FORMATE-LYASE-ACTIVATING ENZYME"/>
    <property type="match status" value="1"/>
</dbReference>